<dbReference type="Proteomes" id="UP000054538">
    <property type="component" value="Unassembled WGS sequence"/>
</dbReference>
<organism evidence="1 2">
    <name type="scientific">Paxillus rubicundulus Ve08.2h10</name>
    <dbReference type="NCBI Taxonomy" id="930991"/>
    <lineage>
        <taxon>Eukaryota</taxon>
        <taxon>Fungi</taxon>
        <taxon>Dikarya</taxon>
        <taxon>Basidiomycota</taxon>
        <taxon>Agaricomycotina</taxon>
        <taxon>Agaricomycetes</taxon>
        <taxon>Agaricomycetidae</taxon>
        <taxon>Boletales</taxon>
        <taxon>Paxilineae</taxon>
        <taxon>Paxillaceae</taxon>
        <taxon>Paxillus</taxon>
    </lineage>
</organism>
<evidence type="ECO:0000313" key="2">
    <source>
        <dbReference type="Proteomes" id="UP000054538"/>
    </source>
</evidence>
<dbReference type="EMBL" id="KN826342">
    <property type="protein sequence ID" value="KIK79222.1"/>
    <property type="molecule type" value="Genomic_DNA"/>
</dbReference>
<feature type="non-terminal residue" evidence="1">
    <location>
        <position position="119"/>
    </location>
</feature>
<dbReference type="HOGENOM" id="CLU_085149_1_1_1"/>
<gene>
    <name evidence="1" type="ORF">PAXRUDRAFT_85742</name>
</gene>
<name>A0A0D0C8F1_9AGAM</name>
<evidence type="ECO:0000313" key="1">
    <source>
        <dbReference type="EMBL" id="KIK79222.1"/>
    </source>
</evidence>
<reference evidence="2" key="2">
    <citation type="submission" date="2015-01" db="EMBL/GenBank/DDBJ databases">
        <title>Evolutionary Origins and Diversification of the Mycorrhizal Mutualists.</title>
        <authorList>
            <consortium name="DOE Joint Genome Institute"/>
            <consortium name="Mycorrhizal Genomics Consortium"/>
            <person name="Kohler A."/>
            <person name="Kuo A."/>
            <person name="Nagy L.G."/>
            <person name="Floudas D."/>
            <person name="Copeland A."/>
            <person name="Barry K.W."/>
            <person name="Cichocki N."/>
            <person name="Veneault-Fourrey C."/>
            <person name="LaButti K."/>
            <person name="Lindquist E.A."/>
            <person name="Lipzen A."/>
            <person name="Lundell T."/>
            <person name="Morin E."/>
            <person name="Murat C."/>
            <person name="Riley R."/>
            <person name="Ohm R."/>
            <person name="Sun H."/>
            <person name="Tunlid A."/>
            <person name="Henrissat B."/>
            <person name="Grigoriev I.V."/>
            <person name="Hibbett D.S."/>
            <person name="Martin F."/>
        </authorList>
    </citation>
    <scope>NUCLEOTIDE SEQUENCE [LARGE SCALE GENOMIC DNA]</scope>
    <source>
        <strain evidence="2">Ve08.2h10</strain>
    </source>
</reference>
<dbReference type="OrthoDB" id="2610795at2759"/>
<keyword evidence="2" id="KW-1185">Reference proteome</keyword>
<dbReference type="AlphaFoldDB" id="A0A0D0C8F1"/>
<proteinExistence type="predicted"/>
<feature type="non-terminal residue" evidence="1">
    <location>
        <position position="1"/>
    </location>
</feature>
<sequence>LPKSFWADAMATAAYITTRSLTSALHGENPYQTLFRRHVDPTFFRPFSCPAYAHILKEQQRGKFRSHGWNQHVTFDKTRTISARNLAPWNVPTVEGQWEQLLPRQCKAEHKDEEEETPE</sequence>
<dbReference type="InParanoid" id="A0A0D0C8F1"/>
<accession>A0A0D0C8F1</accession>
<reference evidence="1 2" key="1">
    <citation type="submission" date="2014-04" db="EMBL/GenBank/DDBJ databases">
        <authorList>
            <consortium name="DOE Joint Genome Institute"/>
            <person name="Kuo A."/>
            <person name="Kohler A."/>
            <person name="Jargeat P."/>
            <person name="Nagy L.G."/>
            <person name="Floudas D."/>
            <person name="Copeland A."/>
            <person name="Barry K.W."/>
            <person name="Cichocki N."/>
            <person name="Veneault-Fourrey C."/>
            <person name="LaButti K."/>
            <person name="Lindquist E.A."/>
            <person name="Lipzen A."/>
            <person name="Lundell T."/>
            <person name="Morin E."/>
            <person name="Murat C."/>
            <person name="Sun H."/>
            <person name="Tunlid A."/>
            <person name="Henrissat B."/>
            <person name="Grigoriev I.V."/>
            <person name="Hibbett D.S."/>
            <person name="Martin F."/>
            <person name="Nordberg H.P."/>
            <person name="Cantor M.N."/>
            <person name="Hua S.X."/>
        </authorList>
    </citation>
    <scope>NUCLEOTIDE SEQUENCE [LARGE SCALE GENOMIC DNA]</scope>
    <source>
        <strain evidence="1 2">Ve08.2h10</strain>
    </source>
</reference>
<protein>
    <submittedName>
        <fullName evidence="1">Uncharacterized protein</fullName>
    </submittedName>
</protein>